<dbReference type="InterPro" id="IPR059117">
    <property type="entry name" value="APS_kinase_dom"/>
</dbReference>
<dbReference type="EMBL" id="LR796916">
    <property type="protein sequence ID" value="CAB4175730.1"/>
    <property type="molecule type" value="Genomic_DNA"/>
</dbReference>
<reference evidence="3" key="1">
    <citation type="submission" date="2020-05" db="EMBL/GenBank/DDBJ databases">
        <authorList>
            <person name="Chiriac C."/>
            <person name="Salcher M."/>
            <person name="Ghai R."/>
            <person name="Kavagutti S V."/>
        </authorList>
    </citation>
    <scope>NUCLEOTIDE SEQUENCE</scope>
</reference>
<keyword evidence="1" id="KW-0808">Transferase</keyword>
<evidence type="ECO:0000256" key="1">
    <source>
        <dbReference type="ARBA" id="ARBA00022679"/>
    </source>
</evidence>
<feature type="domain" description="APS kinase" evidence="2">
    <location>
        <begin position="2"/>
        <end position="97"/>
    </location>
</feature>
<gene>
    <name evidence="4" type="ORF">UFOVP1247_301</name>
    <name evidence="3" type="ORF">UFOVP970_341</name>
</gene>
<sequence>MIINITGQAGSGKTTLAGELEKCVVNPIIIDGDDLREIFINKDYSEEGRRKNITNAYNIARFLEAKGFTPIIALISPYLDLREDLKNHSTVSEIYLTTSQIRGREHFFAQGYIQPEENYLLINTDNQLDQCVEEILIYITENNEKTR</sequence>
<evidence type="ECO:0000259" key="2">
    <source>
        <dbReference type="Pfam" id="PF01583"/>
    </source>
</evidence>
<dbReference type="GO" id="GO:0016301">
    <property type="term" value="F:kinase activity"/>
    <property type="evidence" value="ECO:0007669"/>
    <property type="project" value="UniProtKB-KW"/>
</dbReference>
<accession>A0A6J5PV04</accession>
<dbReference type="InterPro" id="IPR027417">
    <property type="entry name" value="P-loop_NTPase"/>
</dbReference>
<evidence type="ECO:0000313" key="4">
    <source>
        <dbReference type="EMBL" id="CAB4193930.1"/>
    </source>
</evidence>
<dbReference type="EMBL" id="LR797195">
    <property type="protein sequence ID" value="CAB4193930.1"/>
    <property type="molecule type" value="Genomic_DNA"/>
</dbReference>
<keyword evidence="3" id="KW-0418">Kinase</keyword>
<dbReference type="Pfam" id="PF01583">
    <property type="entry name" value="APS_kinase"/>
    <property type="match status" value="1"/>
</dbReference>
<evidence type="ECO:0000313" key="3">
    <source>
        <dbReference type="EMBL" id="CAB4175730.1"/>
    </source>
</evidence>
<protein>
    <submittedName>
        <fullName evidence="3">CysC Adenylylsulfate kinase and related kinases</fullName>
    </submittedName>
</protein>
<name>A0A6J5PV04_9CAUD</name>
<dbReference type="Gene3D" id="3.40.50.300">
    <property type="entry name" value="P-loop containing nucleotide triphosphate hydrolases"/>
    <property type="match status" value="1"/>
</dbReference>
<dbReference type="SUPFAM" id="SSF52540">
    <property type="entry name" value="P-loop containing nucleoside triphosphate hydrolases"/>
    <property type="match status" value="1"/>
</dbReference>
<organism evidence="3">
    <name type="scientific">uncultured Caudovirales phage</name>
    <dbReference type="NCBI Taxonomy" id="2100421"/>
    <lineage>
        <taxon>Viruses</taxon>
        <taxon>Duplodnaviria</taxon>
        <taxon>Heunggongvirae</taxon>
        <taxon>Uroviricota</taxon>
        <taxon>Caudoviricetes</taxon>
        <taxon>Peduoviridae</taxon>
        <taxon>Maltschvirus</taxon>
        <taxon>Maltschvirus maltsch</taxon>
    </lineage>
</organism>
<proteinExistence type="predicted"/>